<keyword evidence="3 6" id="KW-0134">Cell wall</keyword>
<evidence type="ECO:0000256" key="4">
    <source>
        <dbReference type="ARBA" id="ARBA00022525"/>
    </source>
</evidence>
<dbReference type="CDD" id="cd23507">
    <property type="entry name" value="hydrophobin_I"/>
    <property type="match status" value="1"/>
</dbReference>
<keyword evidence="5 6" id="KW-1015">Disulfide bond</keyword>
<comment type="subcellular location">
    <subcellularLocation>
        <location evidence="1 6">Secreted</location>
        <location evidence="1 6">Cell wall</location>
    </subcellularLocation>
</comment>
<comment type="caution">
    <text evidence="7">The sequence shown here is derived from an EMBL/GenBank/DDBJ whole genome shotgun (WGS) entry which is preliminary data.</text>
</comment>
<dbReference type="Proteomes" id="UP001215151">
    <property type="component" value="Unassembled WGS sequence"/>
</dbReference>
<feature type="signal peptide" evidence="6">
    <location>
        <begin position="1"/>
        <end position="22"/>
    </location>
</feature>
<dbReference type="AlphaFoldDB" id="A0AAD7TFL9"/>
<dbReference type="Pfam" id="PF01185">
    <property type="entry name" value="Hydrophobin"/>
    <property type="match status" value="1"/>
</dbReference>
<name>A0AAD7TFL9_9APHY</name>
<comment type="similarity">
    <text evidence="2 6">Belongs to the fungal hydrophobin family.</text>
</comment>
<protein>
    <recommendedName>
        <fullName evidence="6">Hydrophobin</fullName>
    </recommendedName>
</protein>
<evidence type="ECO:0000256" key="6">
    <source>
        <dbReference type="RuleBase" id="RU365009"/>
    </source>
</evidence>
<dbReference type="EMBL" id="JAPEVG010000836">
    <property type="protein sequence ID" value="KAJ8455034.1"/>
    <property type="molecule type" value="Genomic_DNA"/>
</dbReference>
<proteinExistence type="inferred from homology"/>
<evidence type="ECO:0000313" key="8">
    <source>
        <dbReference type="Proteomes" id="UP001215151"/>
    </source>
</evidence>
<sequence length="112" mass="10973">MVARITSAFVALVAATAAAASAIPRTDGSSQCNTGSIQCCETMTDSSNPAAQDLAGLLGIDLGGITGLVGMNCSPLTVVGVDGTPSCKQQPVCCQNNSVGGLLSVGCIPVTV</sequence>
<evidence type="ECO:0000256" key="2">
    <source>
        <dbReference type="ARBA" id="ARBA00010446"/>
    </source>
</evidence>
<evidence type="ECO:0000256" key="3">
    <source>
        <dbReference type="ARBA" id="ARBA00022512"/>
    </source>
</evidence>
<evidence type="ECO:0000313" key="7">
    <source>
        <dbReference type="EMBL" id="KAJ8455034.1"/>
    </source>
</evidence>
<evidence type="ECO:0000256" key="1">
    <source>
        <dbReference type="ARBA" id="ARBA00004191"/>
    </source>
</evidence>
<dbReference type="GO" id="GO:0009277">
    <property type="term" value="C:fungal-type cell wall"/>
    <property type="evidence" value="ECO:0007669"/>
    <property type="project" value="InterPro"/>
</dbReference>
<accession>A0AAD7TFL9</accession>
<evidence type="ECO:0000256" key="5">
    <source>
        <dbReference type="ARBA" id="ARBA00023157"/>
    </source>
</evidence>
<dbReference type="InterPro" id="IPR001338">
    <property type="entry name" value="Class_I_Hydrophobin"/>
</dbReference>
<feature type="chain" id="PRO_5041767218" description="Hydrophobin" evidence="6">
    <location>
        <begin position="23"/>
        <end position="112"/>
    </location>
</feature>
<keyword evidence="4 6" id="KW-0964">Secreted</keyword>
<dbReference type="SMART" id="SM00075">
    <property type="entry name" value="HYDRO"/>
    <property type="match status" value="1"/>
</dbReference>
<gene>
    <name evidence="7" type="ORF">ONZ51_g12678</name>
</gene>
<organism evidence="7 8">
    <name type="scientific">Trametes cubensis</name>
    <dbReference type="NCBI Taxonomy" id="1111947"/>
    <lineage>
        <taxon>Eukaryota</taxon>
        <taxon>Fungi</taxon>
        <taxon>Dikarya</taxon>
        <taxon>Basidiomycota</taxon>
        <taxon>Agaricomycotina</taxon>
        <taxon>Agaricomycetes</taxon>
        <taxon>Polyporales</taxon>
        <taxon>Polyporaceae</taxon>
        <taxon>Trametes</taxon>
    </lineage>
</organism>
<keyword evidence="6" id="KW-0732">Signal</keyword>
<keyword evidence="8" id="KW-1185">Reference proteome</keyword>
<dbReference type="GO" id="GO:0005199">
    <property type="term" value="F:structural constituent of cell wall"/>
    <property type="evidence" value="ECO:0007669"/>
    <property type="project" value="InterPro"/>
</dbReference>
<reference evidence="7" key="1">
    <citation type="submission" date="2022-11" db="EMBL/GenBank/DDBJ databases">
        <title>Genome Sequence of Cubamyces cubensis.</title>
        <authorList>
            <person name="Buettner E."/>
        </authorList>
    </citation>
    <scope>NUCLEOTIDE SEQUENCE</scope>
    <source>
        <strain evidence="7">MPL-01</strain>
    </source>
</reference>